<dbReference type="Proteomes" id="UP001556631">
    <property type="component" value="Unassembled WGS sequence"/>
</dbReference>
<proteinExistence type="predicted"/>
<sequence length="241" mass="27330">MSFAQAREVKMRDRRLMDGELLSIRPVRLYVLLANRNAWHSTTSRRYNGAGGLFGSLDAAQRAAEDLRKPGTWFKIMDAPGLALRGEGGLVVTAEHHSNTSFGAWDVEAGRQHLVIGTRLWDVVRALGTSGTWRRQTSEHSFITGILGDLFVEDLRGDWFQEWDSESRGSSYYLSWTEYRGDYKRDGVDAVRDAFIEVNGVDAVEEGERRYFAARDAEYTDTLGTGFRVPRPDWFPDDRVA</sequence>
<comment type="caution">
    <text evidence="1">The sequence shown here is derived from an EMBL/GenBank/DDBJ whole genome shotgun (WGS) entry which is preliminary data.</text>
</comment>
<reference evidence="1 2" key="1">
    <citation type="submission" date="2024-07" db="EMBL/GenBank/DDBJ databases">
        <authorList>
            <person name="Lee S."/>
            <person name="Kang M."/>
        </authorList>
    </citation>
    <scope>NUCLEOTIDE SEQUENCE [LARGE SCALE GENOMIC DNA]</scope>
    <source>
        <strain evidence="1 2">DS6</strain>
    </source>
</reference>
<organism evidence="1 2">
    <name type="scientific">Nocardioides eburneus</name>
    <dbReference type="NCBI Taxonomy" id="3231482"/>
    <lineage>
        <taxon>Bacteria</taxon>
        <taxon>Bacillati</taxon>
        <taxon>Actinomycetota</taxon>
        <taxon>Actinomycetes</taxon>
        <taxon>Propionibacteriales</taxon>
        <taxon>Nocardioidaceae</taxon>
        <taxon>Nocardioides</taxon>
    </lineage>
</organism>
<protein>
    <submittedName>
        <fullName evidence="1">Uncharacterized protein</fullName>
    </submittedName>
</protein>
<name>A0ABV3SSY5_9ACTN</name>
<evidence type="ECO:0000313" key="1">
    <source>
        <dbReference type="EMBL" id="MEX0426054.1"/>
    </source>
</evidence>
<evidence type="ECO:0000313" key="2">
    <source>
        <dbReference type="Proteomes" id="UP001556631"/>
    </source>
</evidence>
<accession>A0ABV3SSY5</accession>
<keyword evidence="2" id="KW-1185">Reference proteome</keyword>
<dbReference type="RefSeq" id="WP_367990629.1">
    <property type="nucleotide sequence ID" value="NZ_JBFPJR010000001.1"/>
</dbReference>
<gene>
    <name evidence="1" type="ORF">AB3X52_00365</name>
</gene>
<dbReference type="EMBL" id="JBFPJR010000001">
    <property type="protein sequence ID" value="MEX0426054.1"/>
    <property type="molecule type" value="Genomic_DNA"/>
</dbReference>